<dbReference type="InterPro" id="IPR027370">
    <property type="entry name" value="Znf-RING_euk"/>
</dbReference>
<dbReference type="PANTHER" id="PTHR14140:SF46">
    <property type="entry name" value="E3 UBIQUITIN-PROTEIN LIGASE ORTHRUS 1-RELATED"/>
    <property type="match status" value="1"/>
</dbReference>
<keyword evidence="4" id="KW-0808">Transferase</keyword>
<keyword evidence="5" id="KW-0479">Metal-binding</keyword>
<dbReference type="EC" id="2.3.2.27" evidence="3"/>
<dbReference type="InterPro" id="IPR015947">
    <property type="entry name" value="PUA-like_sf"/>
</dbReference>
<keyword evidence="11 13" id="KW-0539">Nucleus</keyword>
<dbReference type="InterPro" id="IPR045134">
    <property type="entry name" value="UHRF1/2-like"/>
</dbReference>
<gene>
    <name evidence="16" type="ORF">MERR_LOCUS40752</name>
</gene>
<comment type="subcellular location">
    <subcellularLocation>
        <location evidence="13">Nucleus</location>
    </subcellularLocation>
</comment>
<organism evidence="16 17">
    <name type="scientific">Microthlaspi erraticum</name>
    <dbReference type="NCBI Taxonomy" id="1685480"/>
    <lineage>
        <taxon>Eukaryota</taxon>
        <taxon>Viridiplantae</taxon>
        <taxon>Streptophyta</taxon>
        <taxon>Embryophyta</taxon>
        <taxon>Tracheophyta</taxon>
        <taxon>Spermatophyta</taxon>
        <taxon>Magnoliopsida</taxon>
        <taxon>eudicotyledons</taxon>
        <taxon>Gunneridae</taxon>
        <taxon>Pentapetalae</taxon>
        <taxon>rosids</taxon>
        <taxon>malvids</taxon>
        <taxon>Brassicales</taxon>
        <taxon>Brassicaceae</taxon>
        <taxon>Coluteocarpeae</taxon>
        <taxon>Microthlaspi</taxon>
    </lineage>
</organism>
<dbReference type="Gene3D" id="3.30.40.10">
    <property type="entry name" value="Zinc/RING finger domain, C3HC4 (zinc finger)"/>
    <property type="match status" value="1"/>
</dbReference>
<keyword evidence="6 12" id="KW-0863">Zinc-finger</keyword>
<dbReference type="FunFam" id="2.30.280.10:FF:000002">
    <property type="entry name" value="E3 ubiquitin-protein ligase ORTHRUS 2"/>
    <property type="match status" value="1"/>
</dbReference>
<evidence type="ECO:0000256" key="7">
    <source>
        <dbReference type="ARBA" id="ARBA00022786"/>
    </source>
</evidence>
<name>A0A6D2KJW8_9BRAS</name>
<proteinExistence type="predicted"/>
<accession>A0A6D2KJW8</accession>
<evidence type="ECO:0000256" key="10">
    <source>
        <dbReference type="ARBA" id="ARBA00023125"/>
    </source>
</evidence>
<dbReference type="Proteomes" id="UP000467841">
    <property type="component" value="Unassembled WGS sequence"/>
</dbReference>
<feature type="domain" description="RING-type" evidence="14">
    <location>
        <begin position="324"/>
        <end position="380"/>
    </location>
</feature>
<comment type="catalytic activity">
    <reaction evidence="1">
        <text>S-ubiquitinyl-[E2 ubiquitin-conjugating enzyme]-L-cysteine + [acceptor protein]-L-lysine = [E2 ubiquitin-conjugating enzyme]-L-cysteine + N(6)-ubiquitinyl-[acceptor protein]-L-lysine.</text>
        <dbReference type="EC" id="2.3.2.27"/>
    </reaction>
</comment>
<evidence type="ECO:0000256" key="5">
    <source>
        <dbReference type="ARBA" id="ARBA00022723"/>
    </source>
</evidence>
<dbReference type="Gene3D" id="2.30.280.10">
    <property type="entry name" value="SRA-YDG"/>
    <property type="match status" value="1"/>
</dbReference>
<evidence type="ECO:0000256" key="12">
    <source>
        <dbReference type="PROSITE-ProRule" id="PRU00175"/>
    </source>
</evidence>
<dbReference type="SMART" id="SM00466">
    <property type="entry name" value="SRA"/>
    <property type="match status" value="1"/>
</dbReference>
<dbReference type="InterPro" id="IPR013083">
    <property type="entry name" value="Znf_RING/FYVE/PHD"/>
</dbReference>
<dbReference type="GO" id="GO:0008270">
    <property type="term" value="F:zinc ion binding"/>
    <property type="evidence" value="ECO:0007669"/>
    <property type="project" value="UniProtKB-KW"/>
</dbReference>
<evidence type="ECO:0000256" key="13">
    <source>
        <dbReference type="PROSITE-ProRule" id="PRU00358"/>
    </source>
</evidence>
<dbReference type="AlphaFoldDB" id="A0A6D2KJW8"/>
<dbReference type="EMBL" id="CACVBM020001540">
    <property type="protein sequence ID" value="CAA7053516.1"/>
    <property type="molecule type" value="Genomic_DNA"/>
</dbReference>
<feature type="domain" description="YDG" evidence="15">
    <location>
        <begin position="82"/>
        <end position="230"/>
    </location>
</feature>
<dbReference type="InterPro" id="IPR003105">
    <property type="entry name" value="SRA_YDG"/>
</dbReference>
<dbReference type="Pfam" id="PF13445">
    <property type="entry name" value="zf-RING_UBOX"/>
    <property type="match status" value="1"/>
</dbReference>
<dbReference type="PROSITE" id="PS50089">
    <property type="entry name" value="ZF_RING_2"/>
    <property type="match status" value="1"/>
</dbReference>
<dbReference type="SMART" id="SM00184">
    <property type="entry name" value="RING"/>
    <property type="match status" value="1"/>
</dbReference>
<evidence type="ECO:0000256" key="4">
    <source>
        <dbReference type="ARBA" id="ARBA00022679"/>
    </source>
</evidence>
<evidence type="ECO:0000256" key="11">
    <source>
        <dbReference type="ARBA" id="ARBA00023242"/>
    </source>
</evidence>
<evidence type="ECO:0000256" key="8">
    <source>
        <dbReference type="ARBA" id="ARBA00022833"/>
    </source>
</evidence>
<comment type="pathway">
    <text evidence="2">Protein modification; protein ubiquitination.</text>
</comment>
<dbReference type="InterPro" id="IPR036987">
    <property type="entry name" value="SRA-YDG_sf"/>
</dbReference>
<dbReference type="PROSITE" id="PS00518">
    <property type="entry name" value="ZF_RING_1"/>
    <property type="match status" value="1"/>
</dbReference>
<keyword evidence="7" id="KW-0833">Ubl conjugation pathway</keyword>
<protein>
    <recommendedName>
        <fullName evidence="3">RING-type E3 ubiquitin transferase</fullName>
        <ecNumber evidence="3">2.3.2.27</ecNumber>
    </recommendedName>
</protein>
<dbReference type="GO" id="GO:0061630">
    <property type="term" value="F:ubiquitin protein ligase activity"/>
    <property type="evidence" value="ECO:0007669"/>
    <property type="project" value="UniProtKB-EC"/>
</dbReference>
<dbReference type="SUPFAM" id="SSF57850">
    <property type="entry name" value="RING/U-box"/>
    <property type="match status" value="1"/>
</dbReference>
<sequence length="428" mass="48590">MVRNPRINSALVSAIRLAKAPKPAAAGAPKVHHFVRNEDRPDKAFRTERAVRNRISNASCGKIFVTIPSDHFGPIPAENDPRRNQGVLVGETWNNRLDCKQWGAHSEHIAGIAGQSKYGAQFVALSRGYEDDEDHGEWFLYTGSGGRDLSGNKRTNKEQTFDQKFANANEALRLSCKMGYPVRVVRSEKKCTAYASAKGVRYDGVYRIEKCWRKVGKQGVFKMCRYLFVRCDNEAAPWTSDEHGDRPRSLPNIPELEMATDLFERKENPSWDFDESDGRWKWMKPPPASQKALNALDPNERKSVRKARSSTQTVREKLLKEFSCQICRQVMSLPVTTPCAHNFCKPCIEGRFVGQTVMTERSKGGRTLRARKTIMNCPCCPTDISDFLQNPQVNRDIMAVIEKLAVKNKERKKQSLLMHQMKKVQAQV</sequence>
<dbReference type="OrthoDB" id="2270193at2759"/>
<dbReference type="PANTHER" id="PTHR14140">
    <property type="entry name" value="E3 UBIQUITIN-PROTEIN LIGASE UHRF-RELATED"/>
    <property type="match status" value="1"/>
</dbReference>
<dbReference type="InterPro" id="IPR017907">
    <property type="entry name" value="Znf_RING_CS"/>
</dbReference>
<evidence type="ECO:0000256" key="6">
    <source>
        <dbReference type="ARBA" id="ARBA00022771"/>
    </source>
</evidence>
<reference evidence="16" key="1">
    <citation type="submission" date="2020-01" db="EMBL/GenBank/DDBJ databases">
        <authorList>
            <person name="Mishra B."/>
        </authorList>
    </citation>
    <scope>NUCLEOTIDE SEQUENCE [LARGE SCALE GENOMIC DNA]</scope>
</reference>
<dbReference type="PROSITE" id="PS51015">
    <property type="entry name" value="YDG"/>
    <property type="match status" value="1"/>
</dbReference>
<dbReference type="GO" id="GO:0016567">
    <property type="term" value="P:protein ubiquitination"/>
    <property type="evidence" value="ECO:0007669"/>
    <property type="project" value="UniProtKB-ARBA"/>
</dbReference>
<keyword evidence="9" id="KW-0156">Chromatin regulator</keyword>
<dbReference type="Pfam" id="PF02182">
    <property type="entry name" value="SAD_SRA"/>
    <property type="match status" value="1"/>
</dbReference>
<dbReference type="GO" id="GO:0044027">
    <property type="term" value="P:negative regulation of gene expression via chromosomal CpG island methylation"/>
    <property type="evidence" value="ECO:0007669"/>
    <property type="project" value="TreeGrafter"/>
</dbReference>
<evidence type="ECO:0000313" key="16">
    <source>
        <dbReference type="EMBL" id="CAA7053516.1"/>
    </source>
</evidence>
<keyword evidence="17" id="KW-1185">Reference proteome</keyword>
<evidence type="ECO:0000259" key="14">
    <source>
        <dbReference type="PROSITE" id="PS50089"/>
    </source>
</evidence>
<evidence type="ECO:0000259" key="15">
    <source>
        <dbReference type="PROSITE" id="PS51015"/>
    </source>
</evidence>
<evidence type="ECO:0000256" key="1">
    <source>
        <dbReference type="ARBA" id="ARBA00000900"/>
    </source>
</evidence>
<keyword evidence="8" id="KW-0862">Zinc</keyword>
<dbReference type="GO" id="GO:0005634">
    <property type="term" value="C:nucleus"/>
    <property type="evidence" value="ECO:0007669"/>
    <property type="project" value="UniProtKB-SubCell"/>
</dbReference>
<dbReference type="InterPro" id="IPR001841">
    <property type="entry name" value="Znf_RING"/>
</dbReference>
<evidence type="ECO:0000256" key="3">
    <source>
        <dbReference type="ARBA" id="ARBA00012483"/>
    </source>
</evidence>
<comment type="caution">
    <text evidence="16">The sequence shown here is derived from an EMBL/GenBank/DDBJ whole genome shotgun (WGS) entry which is preliminary data.</text>
</comment>
<keyword evidence="10" id="KW-0238">DNA-binding</keyword>
<evidence type="ECO:0000256" key="9">
    <source>
        <dbReference type="ARBA" id="ARBA00022853"/>
    </source>
</evidence>
<dbReference type="GO" id="GO:0003677">
    <property type="term" value="F:DNA binding"/>
    <property type="evidence" value="ECO:0007669"/>
    <property type="project" value="UniProtKB-KW"/>
</dbReference>
<dbReference type="SUPFAM" id="SSF88697">
    <property type="entry name" value="PUA domain-like"/>
    <property type="match status" value="1"/>
</dbReference>
<evidence type="ECO:0000313" key="17">
    <source>
        <dbReference type="Proteomes" id="UP000467841"/>
    </source>
</evidence>
<evidence type="ECO:0000256" key="2">
    <source>
        <dbReference type="ARBA" id="ARBA00004906"/>
    </source>
</evidence>